<evidence type="ECO:0000259" key="2">
    <source>
        <dbReference type="PROSITE" id="PS50004"/>
    </source>
</evidence>
<feature type="region of interest" description="Disordered" evidence="1">
    <location>
        <begin position="759"/>
        <end position="821"/>
    </location>
</feature>
<feature type="region of interest" description="Disordered" evidence="1">
    <location>
        <begin position="588"/>
        <end position="733"/>
    </location>
</feature>
<feature type="region of interest" description="Disordered" evidence="1">
    <location>
        <begin position="848"/>
        <end position="973"/>
    </location>
</feature>
<sequence length="973" mass="108847">MASKSVSLASFGGAHTAGIFSDMTVDGPVIGTLVVIMDRARNLPNKRTMGKQDPYCAARLGKEAKKTKTDKRGGQTPRWDQELRFTVHDSPDYHRLKVSVFNDDKKTELIGEAWANLEAIITPGGGQSDEWLGLNCKGKYAGEIRMEITFYDTRPKAEKSVVEKRRESAKPEGQGGAVGGAREMTPVKRRPLPNDPTGASPSPVSTPEHRGLRGVRAGPRELGSPRHQQQIEPPTTNRSQSDTPNRRPVPDASPLMATPTASQNMPQRPQPQNSHSTPPNPRIPLPREEGFDMSYAAPKLYEVQPIDPLPQHVRQRVLQQHPEPIHSHSAPILPTQHTFEPQPQQQQQYELQRNEYSHSRSSSYAQDKYQDPAYQVAPLRSSRSREYSPEQHSPTDQYYGQRYIEAPSEHDDGASHRRRSAMQPMVEDEDDMPPPPPMHKRNASTLPHPHHESPDRYQESYHNESPAPLNFARYREEPGQIGYDSPPQQYSPNEYAPRQPSERRYTHPRMPVQPASRPVSRDVMAPSPLRQEPLRQDASALPSSLVAGRSLARQEIEAPPYEAPPSYETPPRLRHYSEPAEYRAITQFETPLPSQELVHHQSFQGNDWYPHDPPEQPRQRSPVYNPAPIFKPRATSPGVNPRYSPNPAAERYSPNPATERSSRMPARSMPTRKSVSPMPRKSVSPRPPPSAEDFGERRLSGVAFNPDSFDVYNPRISRSPIPSDDEIERPGSRMEYNDKGQIVTFSGRVVDASDHLPIDNWAPEPVPKGTVKEKASRSRAQLNGSRDLEAARQREERYQRERVDRERLRHAASMNFDTTPSNALVTTRHDFSNHNSSANAGALVLAGHHHNATPPDSVGRNRLQKRGGQQQRPMSSYESPPQYESPGIPMPDTRVLRERHNPNSYGSSPGYDRRSTAPPIPAKVPLDMGGGGYGGQNGGDDEMALSLELQSIDIGPGGGGRRPRAAARRQYGF</sequence>
<dbReference type="CDD" id="cd08681">
    <property type="entry name" value="C2_fungal_Inn1p-like"/>
    <property type="match status" value="1"/>
</dbReference>
<dbReference type="Proteomes" id="UP000800038">
    <property type="component" value="Unassembled WGS sequence"/>
</dbReference>
<feature type="compositionally biased region" description="Basic and acidic residues" evidence="1">
    <location>
        <begin position="156"/>
        <end position="170"/>
    </location>
</feature>
<evidence type="ECO:0000313" key="4">
    <source>
        <dbReference type="Proteomes" id="UP000800038"/>
    </source>
</evidence>
<feature type="compositionally biased region" description="Low complexity" evidence="1">
    <location>
        <begin position="873"/>
        <end position="886"/>
    </location>
</feature>
<evidence type="ECO:0000256" key="1">
    <source>
        <dbReference type="SAM" id="MobiDB-lite"/>
    </source>
</evidence>
<feature type="compositionally biased region" description="Basic and acidic residues" evidence="1">
    <location>
        <begin position="449"/>
        <end position="462"/>
    </location>
</feature>
<feature type="domain" description="C2" evidence="2">
    <location>
        <begin position="14"/>
        <end position="132"/>
    </location>
</feature>
<dbReference type="Gene3D" id="2.60.40.150">
    <property type="entry name" value="C2 domain"/>
    <property type="match status" value="1"/>
</dbReference>
<accession>A0A6A5SV83</accession>
<name>A0A6A5SV83_9PLEO</name>
<dbReference type="InterPro" id="IPR000008">
    <property type="entry name" value="C2_dom"/>
</dbReference>
<feature type="compositionally biased region" description="Gly residues" evidence="1">
    <location>
        <begin position="928"/>
        <end position="938"/>
    </location>
</feature>
<feature type="compositionally biased region" description="Polar residues" evidence="1">
    <location>
        <begin position="259"/>
        <end position="277"/>
    </location>
</feature>
<protein>
    <recommendedName>
        <fullName evidence="2">C2 domain-containing protein</fullName>
    </recommendedName>
</protein>
<feature type="region of interest" description="Disordered" evidence="1">
    <location>
        <begin position="156"/>
        <end position="540"/>
    </location>
</feature>
<proteinExistence type="predicted"/>
<feature type="compositionally biased region" description="Polar residues" evidence="1">
    <location>
        <begin position="226"/>
        <end position="243"/>
    </location>
</feature>
<dbReference type="SMART" id="SM00239">
    <property type="entry name" value="C2"/>
    <property type="match status" value="1"/>
</dbReference>
<dbReference type="OrthoDB" id="270970at2759"/>
<dbReference type="Pfam" id="PF00168">
    <property type="entry name" value="C2"/>
    <property type="match status" value="1"/>
</dbReference>
<dbReference type="InterPro" id="IPR035892">
    <property type="entry name" value="C2_domain_sf"/>
</dbReference>
<dbReference type="AlphaFoldDB" id="A0A6A5SV83"/>
<feature type="compositionally biased region" description="Low complexity" evidence="1">
    <location>
        <begin position="673"/>
        <end position="684"/>
    </location>
</feature>
<dbReference type="PANTHER" id="PTHR47052">
    <property type="entry name" value="CONSERVED SERINE PROLINE-RICH PROTEIN (AFU_ORTHOLOGUE AFUA_2G01790)"/>
    <property type="match status" value="1"/>
</dbReference>
<keyword evidence="4" id="KW-1185">Reference proteome</keyword>
<dbReference type="SUPFAM" id="SSF49562">
    <property type="entry name" value="C2 domain (Calcium/lipid-binding domain, CaLB)"/>
    <property type="match status" value="1"/>
</dbReference>
<evidence type="ECO:0000313" key="3">
    <source>
        <dbReference type="EMBL" id="KAF1941007.1"/>
    </source>
</evidence>
<feature type="compositionally biased region" description="Basic and acidic residues" evidence="1">
    <location>
        <begin position="609"/>
        <end position="618"/>
    </location>
</feature>
<gene>
    <name evidence="3" type="ORF">EJ02DRAFT_512736</name>
</gene>
<organism evidence="3 4">
    <name type="scientific">Clathrospora elynae</name>
    <dbReference type="NCBI Taxonomy" id="706981"/>
    <lineage>
        <taxon>Eukaryota</taxon>
        <taxon>Fungi</taxon>
        <taxon>Dikarya</taxon>
        <taxon>Ascomycota</taxon>
        <taxon>Pezizomycotina</taxon>
        <taxon>Dothideomycetes</taxon>
        <taxon>Pleosporomycetidae</taxon>
        <taxon>Pleosporales</taxon>
        <taxon>Diademaceae</taxon>
        <taxon>Clathrospora</taxon>
    </lineage>
</organism>
<feature type="compositionally biased region" description="Basic and acidic residues" evidence="1">
    <location>
        <begin position="786"/>
        <end position="809"/>
    </location>
</feature>
<dbReference type="PROSITE" id="PS50004">
    <property type="entry name" value="C2"/>
    <property type="match status" value="1"/>
</dbReference>
<dbReference type="InterPro" id="IPR052981">
    <property type="entry name" value="Ingression_C2_domain"/>
</dbReference>
<dbReference type="InterPro" id="IPR037791">
    <property type="entry name" value="C2_fungal_Inn1"/>
</dbReference>
<dbReference type="PANTHER" id="PTHR47052:SF3">
    <property type="entry name" value="INGRESSION PROTEIN 1"/>
    <property type="match status" value="1"/>
</dbReference>
<dbReference type="EMBL" id="ML976054">
    <property type="protein sequence ID" value="KAF1941007.1"/>
    <property type="molecule type" value="Genomic_DNA"/>
</dbReference>
<reference evidence="3" key="1">
    <citation type="journal article" date="2020" name="Stud. Mycol.">
        <title>101 Dothideomycetes genomes: a test case for predicting lifestyles and emergence of pathogens.</title>
        <authorList>
            <person name="Haridas S."/>
            <person name="Albert R."/>
            <person name="Binder M."/>
            <person name="Bloem J."/>
            <person name="Labutti K."/>
            <person name="Salamov A."/>
            <person name="Andreopoulos B."/>
            <person name="Baker S."/>
            <person name="Barry K."/>
            <person name="Bills G."/>
            <person name="Bluhm B."/>
            <person name="Cannon C."/>
            <person name="Castanera R."/>
            <person name="Culley D."/>
            <person name="Daum C."/>
            <person name="Ezra D."/>
            <person name="Gonzalez J."/>
            <person name="Henrissat B."/>
            <person name="Kuo A."/>
            <person name="Liang C."/>
            <person name="Lipzen A."/>
            <person name="Lutzoni F."/>
            <person name="Magnuson J."/>
            <person name="Mondo S."/>
            <person name="Nolan M."/>
            <person name="Ohm R."/>
            <person name="Pangilinan J."/>
            <person name="Park H.-J."/>
            <person name="Ramirez L."/>
            <person name="Alfaro M."/>
            <person name="Sun H."/>
            <person name="Tritt A."/>
            <person name="Yoshinaga Y."/>
            <person name="Zwiers L.-H."/>
            <person name="Turgeon B."/>
            <person name="Goodwin S."/>
            <person name="Spatafora J."/>
            <person name="Crous P."/>
            <person name="Grigoriev I."/>
        </authorList>
    </citation>
    <scope>NUCLEOTIDE SEQUENCE</scope>
    <source>
        <strain evidence="3">CBS 161.51</strain>
    </source>
</reference>